<feature type="domain" description="C2H2-type" evidence="3">
    <location>
        <begin position="166"/>
        <end position="193"/>
    </location>
</feature>
<dbReference type="Gene3D" id="3.30.160.60">
    <property type="entry name" value="Classic Zinc Finger"/>
    <property type="match status" value="1"/>
</dbReference>
<organism evidence="4 5">
    <name type="scientific">Penicillium brasilianum</name>
    <dbReference type="NCBI Taxonomy" id="104259"/>
    <lineage>
        <taxon>Eukaryota</taxon>
        <taxon>Fungi</taxon>
        <taxon>Dikarya</taxon>
        <taxon>Ascomycota</taxon>
        <taxon>Pezizomycotina</taxon>
        <taxon>Eurotiomycetes</taxon>
        <taxon>Eurotiomycetidae</taxon>
        <taxon>Eurotiales</taxon>
        <taxon>Aspergillaceae</taxon>
        <taxon>Penicillium</taxon>
    </lineage>
</organism>
<dbReference type="SMART" id="SM00355">
    <property type="entry name" value="ZnF_C2H2"/>
    <property type="match status" value="2"/>
</dbReference>
<dbReference type="Pfam" id="PF00096">
    <property type="entry name" value="zf-C2H2"/>
    <property type="match status" value="1"/>
</dbReference>
<dbReference type="GO" id="GO:0008270">
    <property type="term" value="F:zinc ion binding"/>
    <property type="evidence" value="ECO:0007669"/>
    <property type="project" value="UniProtKB-KW"/>
</dbReference>
<name>A0A1S9RDY0_PENBI</name>
<keyword evidence="1" id="KW-0479">Metal-binding</keyword>
<protein>
    <recommendedName>
        <fullName evidence="3">C2H2-type domain-containing protein</fullName>
    </recommendedName>
</protein>
<dbReference type="PROSITE" id="PS50157">
    <property type="entry name" value="ZINC_FINGER_C2H2_2"/>
    <property type="match status" value="1"/>
</dbReference>
<keyword evidence="1" id="KW-0863">Zinc-finger</keyword>
<feature type="region of interest" description="Disordered" evidence="2">
    <location>
        <begin position="1"/>
        <end position="22"/>
    </location>
</feature>
<accession>A0A1S9RDY0</accession>
<evidence type="ECO:0000313" key="4">
    <source>
        <dbReference type="EMBL" id="OOQ83561.1"/>
    </source>
</evidence>
<dbReference type="Proteomes" id="UP000190744">
    <property type="component" value="Unassembled WGS sequence"/>
</dbReference>
<dbReference type="InterPro" id="IPR036236">
    <property type="entry name" value="Znf_C2H2_sf"/>
</dbReference>
<evidence type="ECO:0000256" key="2">
    <source>
        <dbReference type="SAM" id="MobiDB-lite"/>
    </source>
</evidence>
<evidence type="ECO:0000256" key="1">
    <source>
        <dbReference type="PROSITE-ProRule" id="PRU00042"/>
    </source>
</evidence>
<dbReference type="SUPFAM" id="SSF57667">
    <property type="entry name" value="beta-beta-alpha zinc fingers"/>
    <property type="match status" value="1"/>
</dbReference>
<gene>
    <name evidence="4" type="ORF">PEBR_35500</name>
</gene>
<reference evidence="5" key="1">
    <citation type="submission" date="2015-09" db="EMBL/GenBank/DDBJ databases">
        <authorList>
            <person name="Fill T.P."/>
            <person name="Baretta J.F."/>
            <person name="de Almeida L.G."/>
            <person name="Rocha M."/>
            <person name="de Souza D.H."/>
            <person name="Malavazi I."/>
            <person name="Cerdeira L.T."/>
            <person name="Hong H."/>
            <person name="Samborskyy M."/>
            <person name="de Vasconcelos A.T."/>
            <person name="Leadlay P."/>
            <person name="Rodrigues-Filho E."/>
        </authorList>
    </citation>
    <scope>NUCLEOTIDE SEQUENCE [LARGE SCALE GENOMIC DNA]</scope>
    <source>
        <strain evidence="5">LaBioMMi 136</strain>
    </source>
</reference>
<proteinExistence type="predicted"/>
<dbReference type="AlphaFoldDB" id="A0A1S9RDY0"/>
<evidence type="ECO:0000259" key="3">
    <source>
        <dbReference type="PROSITE" id="PS50157"/>
    </source>
</evidence>
<dbReference type="InterPro" id="IPR013087">
    <property type="entry name" value="Znf_C2H2_type"/>
</dbReference>
<dbReference type="PROSITE" id="PS00028">
    <property type="entry name" value="ZINC_FINGER_C2H2_1"/>
    <property type="match status" value="1"/>
</dbReference>
<dbReference type="EMBL" id="LJBN01000194">
    <property type="protein sequence ID" value="OOQ83561.1"/>
    <property type="molecule type" value="Genomic_DNA"/>
</dbReference>
<feature type="compositionally biased region" description="Polar residues" evidence="2">
    <location>
        <begin position="8"/>
        <end position="22"/>
    </location>
</feature>
<evidence type="ECO:0000313" key="5">
    <source>
        <dbReference type="Proteomes" id="UP000190744"/>
    </source>
</evidence>
<comment type="caution">
    <text evidence="4">The sequence shown here is derived from an EMBL/GenBank/DDBJ whole genome shotgun (WGS) entry which is preliminary data.</text>
</comment>
<keyword evidence="1" id="KW-0862">Zinc</keyword>
<sequence>MADPDYNARSSNVQRQSNSLENGHATVQATCSNTSDYDALNALIEDLVPTNPYHFFSEYPGFDPAFTAPSGQQNNLPDLQRGLSQSNLDEMQLFHIHGYSHYNLSQNEYLYPDVELVTKILTLIDLSTVSPPLMCNSPGCKDPGPFSRKGSLVRHIRSLHINPRAFKCPQCTRAFNRKDNLDQHLGSVHRPKC</sequence>